<sequence>MGGHGGLNILPQKKWNVYRADRRYEVKYDEHRDIERRLDDRDQRKRQRLADSLVELRRQSQAVRNTVTDADGPGDDFGFKQNRRSSRSRNNRKTSSATLIRSRSPSPARISGGRDVSQSEPSTEAHERDPLPEFDRKPSGGHINLFEEAEREANERAKRQRESLIKSGSYVYNSAAKGPRAVSVYTDDTSATLVPDFKPVSTPWYMRQRSSDVDGSVGVERPRGPRYWKSVSTFDNATGYDEEEKLKRSFASKLANFQKKHSLTND</sequence>
<reference evidence="2 3" key="1">
    <citation type="journal article" date="2017" name="BMC Genomics">
        <title>Whole-genome assembly of Babesia ovata and comparative genomics between closely related pathogens.</title>
        <authorList>
            <person name="Yamagishi J."/>
            <person name="Asada M."/>
            <person name="Hakimi H."/>
            <person name="Tanaka T.Q."/>
            <person name="Sugimoto C."/>
            <person name="Kawazu S."/>
        </authorList>
    </citation>
    <scope>NUCLEOTIDE SEQUENCE [LARGE SCALE GENOMIC DNA]</scope>
    <source>
        <strain evidence="2 3">Miyake</strain>
    </source>
</reference>
<feature type="compositionally biased region" description="Polar residues" evidence="1">
    <location>
        <begin position="59"/>
        <end position="68"/>
    </location>
</feature>
<evidence type="ECO:0008006" key="4">
    <source>
        <dbReference type="Google" id="ProtNLM"/>
    </source>
</evidence>
<dbReference type="Proteomes" id="UP000236319">
    <property type="component" value="Unassembled WGS sequence"/>
</dbReference>
<name>A0A2H6KGV4_9APIC</name>
<dbReference type="AlphaFoldDB" id="A0A2H6KGV4"/>
<organism evidence="2 3">
    <name type="scientific">Babesia ovata</name>
    <dbReference type="NCBI Taxonomy" id="189622"/>
    <lineage>
        <taxon>Eukaryota</taxon>
        <taxon>Sar</taxon>
        <taxon>Alveolata</taxon>
        <taxon>Apicomplexa</taxon>
        <taxon>Aconoidasida</taxon>
        <taxon>Piroplasmida</taxon>
        <taxon>Babesiidae</taxon>
        <taxon>Babesia</taxon>
    </lineage>
</organism>
<dbReference type="RefSeq" id="XP_028868450.1">
    <property type="nucleotide sequence ID" value="XM_029012617.1"/>
</dbReference>
<evidence type="ECO:0000313" key="3">
    <source>
        <dbReference type="Proteomes" id="UP000236319"/>
    </source>
</evidence>
<comment type="caution">
    <text evidence="2">The sequence shown here is derived from an EMBL/GenBank/DDBJ whole genome shotgun (WGS) entry which is preliminary data.</text>
</comment>
<feature type="region of interest" description="Disordered" evidence="1">
    <location>
        <begin position="57"/>
        <end position="144"/>
    </location>
</feature>
<evidence type="ECO:0000313" key="2">
    <source>
        <dbReference type="EMBL" id="GBE62207.1"/>
    </source>
</evidence>
<dbReference type="GeneID" id="39875977"/>
<evidence type="ECO:0000256" key="1">
    <source>
        <dbReference type="SAM" id="MobiDB-lite"/>
    </source>
</evidence>
<dbReference type="OrthoDB" id="2159131at2759"/>
<proteinExistence type="predicted"/>
<feature type="compositionally biased region" description="Basic and acidic residues" evidence="1">
    <location>
        <begin position="123"/>
        <end position="138"/>
    </location>
</feature>
<gene>
    <name evidence="2" type="ORF">BOVATA_037000</name>
</gene>
<keyword evidence="3" id="KW-1185">Reference proteome</keyword>
<accession>A0A2H6KGV4</accession>
<dbReference type="EMBL" id="BDSA01000004">
    <property type="protein sequence ID" value="GBE62207.1"/>
    <property type="molecule type" value="Genomic_DNA"/>
</dbReference>
<dbReference type="VEuPathDB" id="PiroplasmaDB:BOVATA_037000"/>
<feature type="compositionally biased region" description="Basic residues" evidence="1">
    <location>
        <begin position="81"/>
        <end position="92"/>
    </location>
</feature>
<protein>
    <recommendedName>
        <fullName evidence="4">CBF1-interacting co-repressor CIR N-terminal domain-containing protein</fullName>
    </recommendedName>
</protein>
<feature type="compositionally biased region" description="Low complexity" evidence="1">
    <location>
        <begin position="100"/>
        <end position="114"/>
    </location>
</feature>